<organism evidence="1 2">
    <name type="scientific">Botryotinia convoluta</name>
    <dbReference type="NCBI Taxonomy" id="54673"/>
    <lineage>
        <taxon>Eukaryota</taxon>
        <taxon>Fungi</taxon>
        <taxon>Dikarya</taxon>
        <taxon>Ascomycota</taxon>
        <taxon>Pezizomycotina</taxon>
        <taxon>Leotiomycetes</taxon>
        <taxon>Helotiales</taxon>
        <taxon>Sclerotiniaceae</taxon>
        <taxon>Botryotinia</taxon>
    </lineage>
</organism>
<gene>
    <name evidence="1" type="ORF">BCON_0238g00190</name>
</gene>
<comment type="caution">
    <text evidence="1">The sequence shown here is derived from an EMBL/GenBank/DDBJ whole genome shotgun (WGS) entry which is preliminary data.</text>
</comment>
<evidence type="ECO:0000313" key="1">
    <source>
        <dbReference type="EMBL" id="TGO48528.1"/>
    </source>
</evidence>
<dbReference type="EMBL" id="PQXN01000237">
    <property type="protein sequence ID" value="TGO48528.1"/>
    <property type="molecule type" value="Genomic_DNA"/>
</dbReference>
<protein>
    <submittedName>
        <fullName evidence="1">Uncharacterized protein</fullName>
    </submittedName>
</protein>
<evidence type="ECO:0000313" key="2">
    <source>
        <dbReference type="Proteomes" id="UP000297527"/>
    </source>
</evidence>
<sequence length="73" mass="8465">MEMTLGCKSSHTEPSLDPQLLCFMVNDKHSYFQADKRFDVFHLKDLDLQDIGHVMAILDKAPIEKENNEQDNK</sequence>
<name>A0A4Z1HHK8_9HELO</name>
<accession>A0A4Z1HHK8</accession>
<keyword evidence="2" id="KW-1185">Reference proteome</keyword>
<dbReference type="Proteomes" id="UP000297527">
    <property type="component" value="Unassembled WGS sequence"/>
</dbReference>
<reference evidence="1 2" key="1">
    <citation type="submission" date="2017-12" db="EMBL/GenBank/DDBJ databases">
        <title>Comparative genomics of Botrytis spp.</title>
        <authorList>
            <person name="Valero-Jimenez C.A."/>
            <person name="Tapia P."/>
            <person name="Veloso J."/>
            <person name="Silva-Moreno E."/>
            <person name="Staats M."/>
            <person name="Valdes J.H."/>
            <person name="Van Kan J.A.L."/>
        </authorList>
    </citation>
    <scope>NUCLEOTIDE SEQUENCE [LARGE SCALE GENOMIC DNA]</scope>
    <source>
        <strain evidence="1 2">MUCL11595</strain>
    </source>
</reference>
<dbReference type="AlphaFoldDB" id="A0A4Z1HHK8"/>
<proteinExistence type="predicted"/>